<keyword evidence="7 8" id="KW-0804">Transcription</keyword>
<keyword evidence="2 8" id="KW-0547">Nucleotide-binding</keyword>
<protein>
    <recommendedName>
        <fullName evidence="8">Transcriptional repressor NrdR</fullName>
    </recommendedName>
</protein>
<keyword evidence="4 8" id="KW-0067">ATP-binding</keyword>
<keyword evidence="1 8" id="KW-0678">Repressor</keyword>
<dbReference type="PANTHER" id="PTHR30455">
    <property type="entry name" value="TRANSCRIPTIONAL REPRESSOR NRDR"/>
    <property type="match status" value="1"/>
</dbReference>
<dbReference type="Pfam" id="PF03477">
    <property type="entry name" value="ATP-cone"/>
    <property type="match status" value="1"/>
</dbReference>
<proteinExistence type="inferred from homology"/>
<evidence type="ECO:0000313" key="11">
    <source>
        <dbReference type="Proteomes" id="UP000318017"/>
    </source>
</evidence>
<dbReference type="InterPro" id="IPR055173">
    <property type="entry name" value="NrdR-like_N"/>
</dbReference>
<dbReference type="GO" id="GO:0045892">
    <property type="term" value="P:negative regulation of DNA-templated transcription"/>
    <property type="evidence" value="ECO:0007669"/>
    <property type="project" value="UniProtKB-UniRule"/>
</dbReference>
<dbReference type="EMBL" id="CP036298">
    <property type="protein sequence ID" value="QDV26621.1"/>
    <property type="molecule type" value="Genomic_DNA"/>
</dbReference>
<dbReference type="GO" id="GO:0005524">
    <property type="term" value="F:ATP binding"/>
    <property type="evidence" value="ECO:0007669"/>
    <property type="project" value="UniProtKB-UniRule"/>
</dbReference>
<gene>
    <name evidence="8 10" type="primary">nrdR</name>
    <name evidence="10" type="ORF">Q31a_49950</name>
</gene>
<evidence type="ECO:0000256" key="7">
    <source>
        <dbReference type="ARBA" id="ARBA00023163"/>
    </source>
</evidence>
<dbReference type="PROSITE" id="PS51161">
    <property type="entry name" value="ATP_CONE"/>
    <property type="match status" value="1"/>
</dbReference>
<dbReference type="AlphaFoldDB" id="A0A518GDE7"/>
<dbReference type="GO" id="GO:0008270">
    <property type="term" value="F:zinc ion binding"/>
    <property type="evidence" value="ECO:0007669"/>
    <property type="project" value="UniProtKB-UniRule"/>
</dbReference>
<comment type="function">
    <text evidence="8">Negatively regulates transcription of bacterial ribonucleotide reductase nrd genes and operons by binding to NrdR-boxes.</text>
</comment>
<keyword evidence="11" id="KW-1185">Reference proteome</keyword>
<dbReference type="Pfam" id="PF22811">
    <property type="entry name" value="Zn_ribbon_NrdR"/>
    <property type="match status" value="1"/>
</dbReference>
<evidence type="ECO:0000256" key="1">
    <source>
        <dbReference type="ARBA" id="ARBA00022491"/>
    </source>
</evidence>
<feature type="zinc finger region" evidence="8">
    <location>
        <begin position="3"/>
        <end position="34"/>
    </location>
</feature>
<accession>A0A518GDE7</accession>
<evidence type="ECO:0000256" key="4">
    <source>
        <dbReference type="ARBA" id="ARBA00022840"/>
    </source>
</evidence>
<keyword evidence="5 8" id="KW-0805">Transcription regulation</keyword>
<keyword evidence="3 8" id="KW-0863">Zinc-finger</keyword>
<keyword evidence="8" id="KW-0862">Zinc</keyword>
<dbReference type="PANTHER" id="PTHR30455:SF2">
    <property type="entry name" value="TRANSCRIPTIONAL REPRESSOR NRDR"/>
    <property type="match status" value="1"/>
</dbReference>
<comment type="cofactor">
    <cofactor evidence="8">
        <name>Zn(2+)</name>
        <dbReference type="ChEBI" id="CHEBI:29105"/>
    </cofactor>
    <text evidence="8">Binds 1 zinc ion.</text>
</comment>
<name>A0A518GDE7_9BACT</name>
<keyword evidence="6 8" id="KW-0238">DNA-binding</keyword>
<evidence type="ECO:0000256" key="8">
    <source>
        <dbReference type="HAMAP-Rule" id="MF_00440"/>
    </source>
</evidence>
<keyword evidence="8" id="KW-0479">Metal-binding</keyword>
<dbReference type="OrthoDB" id="9807461at2"/>
<dbReference type="InterPro" id="IPR003796">
    <property type="entry name" value="RNR_NrdR-like"/>
</dbReference>
<dbReference type="HAMAP" id="MF_00440">
    <property type="entry name" value="NrdR"/>
    <property type="match status" value="1"/>
</dbReference>
<reference evidence="10 11" key="1">
    <citation type="submission" date="2019-02" db="EMBL/GenBank/DDBJ databases">
        <title>Deep-cultivation of Planctomycetes and their phenomic and genomic characterization uncovers novel biology.</title>
        <authorList>
            <person name="Wiegand S."/>
            <person name="Jogler M."/>
            <person name="Boedeker C."/>
            <person name="Pinto D."/>
            <person name="Vollmers J."/>
            <person name="Rivas-Marin E."/>
            <person name="Kohn T."/>
            <person name="Peeters S.H."/>
            <person name="Heuer A."/>
            <person name="Rast P."/>
            <person name="Oberbeckmann S."/>
            <person name="Bunk B."/>
            <person name="Jeske O."/>
            <person name="Meyerdierks A."/>
            <person name="Storesund J.E."/>
            <person name="Kallscheuer N."/>
            <person name="Luecker S."/>
            <person name="Lage O.M."/>
            <person name="Pohl T."/>
            <person name="Merkel B.J."/>
            <person name="Hornburger P."/>
            <person name="Mueller R.-W."/>
            <person name="Bruemmer F."/>
            <person name="Labrenz M."/>
            <person name="Spormann A.M."/>
            <person name="Op den Camp H."/>
            <person name="Overmann J."/>
            <person name="Amann R."/>
            <person name="Jetten M.S.M."/>
            <person name="Mascher T."/>
            <person name="Medema M.H."/>
            <person name="Devos D.P."/>
            <person name="Kaster A.-K."/>
            <person name="Ovreas L."/>
            <person name="Rohde M."/>
            <person name="Galperin M.Y."/>
            <person name="Jogler C."/>
        </authorList>
    </citation>
    <scope>NUCLEOTIDE SEQUENCE [LARGE SCALE GENOMIC DNA]</scope>
    <source>
        <strain evidence="10 11">Q31a</strain>
    </source>
</reference>
<evidence type="ECO:0000256" key="3">
    <source>
        <dbReference type="ARBA" id="ARBA00022771"/>
    </source>
</evidence>
<dbReference type="GO" id="GO:0003677">
    <property type="term" value="F:DNA binding"/>
    <property type="evidence" value="ECO:0007669"/>
    <property type="project" value="UniProtKB-KW"/>
</dbReference>
<dbReference type="Proteomes" id="UP000318017">
    <property type="component" value="Chromosome"/>
</dbReference>
<feature type="domain" description="ATP-cone" evidence="9">
    <location>
        <begin position="49"/>
        <end position="139"/>
    </location>
</feature>
<dbReference type="NCBIfam" id="TIGR00244">
    <property type="entry name" value="transcriptional regulator NrdR"/>
    <property type="match status" value="1"/>
</dbReference>
<evidence type="ECO:0000256" key="6">
    <source>
        <dbReference type="ARBA" id="ARBA00023125"/>
    </source>
</evidence>
<comment type="similarity">
    <text evidence="8">Belongs to the NrdR family.</text>
</comment>
<evidence type="ECO:0000259" key="9">
    <source>
        <dbReference type="PROSITE" id="PS51161"/>
    </source>
</evidence>
<evidence type="ECO:0000313" key="10">
    <source>
        <dbReference type="EMBL" id="QDV26621.1"/>
    </source>
</evidence>
<evidence type="ECO:0000256" key="2">
    <source>
        <dbReference type="ARBA" id="ARBA00022741"/>
    </source>
</evidence>
<dbReference type="KEGG" id="ahel:Q31a_49950"/>
<dbReference type="InterPro" id="IPR005144">
    <property type="entry name" value="ATP-cone_dom"/>
</dbReference>
<dbReference type="RefSeq" id="WP_145082868.1">
    <property type="nucleotide sequence ID" value="NZ_CP036298.1"/>
</dbReference>
<evidence type="ECO:0000256" key="5">
    <source>
        <dbReference type="ARBA" id="ARBA00023015"/>
    </source>
</evidence>
<organism evidence="10 11">
    <name type="scientific">Aureliella helgolandensis</name>
    <dbReference type="NCBI Taxonomy" id="2527968"/>
    <lineage>
        <taxon>Bacteria</taxon>
        <taxon>Pseudomonadati</taxon>
        <taxon>Planctomycetota</taxon>
        <taxon>Planctomycetia</taxon>
        <taxon>Pirellulales</taxon>
        <taxon>Pirellulaceae</taxon>
        <taxon>Aureliella</taxon>
    </lineage>
</organism>
<sequence>MFCPHCAADNDRVIDSRACEDGRAIRRRRICNQCKKRFTTYERVEQYTLQVRKKDDAREPFQREKIEQGLERACWKRPFSREQIREVAARAEAHIMSDYEAEIHSSVIGHIVMQQLAALDHVAYVRFASVYREFKDVEDFVAELAPLRHPTPQPPSRESTL</sequence>